<organism evidence="1 2">
    <name type="scientific">Sphingomonas lycopersici</name>
    <dbReference type="NCBI Taxonomy" id="2951807"/>
    <lineage>
        <taxon>Bacteria</taxon>
        <taxon>Pseudomonadati</taxon>
        <taxon>Pseudomonadota</taxon>
        <taxon>Alphaproteobacteria</taxon>
        <taxon>Sphingomonadales</taxon>
        <taxon>Sphingomonadaceae</taxon>
        <taxon>Sphingomonas</taxon>
    </lineage>
</organism>
<dbReference type="RefSeq" id="WP_265269402.1">
    <property type="nucleotide sequence ID" value="NZ_JANFAV010000010.1"/>
</dbReference>
<dbReference type="InterPro" id="IPR023393">
    <property type="entry name" value="START-like_dom_sf"/>
</dbReference>
<dbReference type="Proteomes" id="UP001165565">
    <property type="component" value="Unassembled WGS sequence"/>
</dbReference>
<evidence type="ECO:0000313" key="2">
    <source>
        <dbReference type="Proteomes" id="UP001165565"/>
    </source>
</evidence>
<name>A0AA41Z8L8_9SPHN</name>
<evidence type="ECO:0000313" key="1">
    <source>
        <dbReference type="EMBL" id="MCW6535972.1"/>
    </source>
</evidence>
<dbReference type="SUPFAM" id="SSF55961">
    <property type="entry name" value="Bet v1-like"/>
    <property type="match status" value="1"/>
</dbReference>
<dbReference type="AlphaFoldDB" id="A0AA41Z8L8"/>
<reference evidence="1" key="1">
    <citation type="submission" date="2022-06" db="EMBL/GenBank/DDBJ databases">
        <title>Sphingomonas sp. nov. isolated from rhizosphere soil of tomato.</title>
        <authorList>
            <person name="Dong H."/>
            <person name="Gao R."/>
        </authorList>
    </citation>
    <scope>NUCLEOTIDE SEQUENCE</scope>
    <source>
        <strain evidence="1">MMSM24</strain>
    </source>
</reference>
<protein>
    <recommendedName>
        <fullName evidence="3">SRPBCC family protein</fullName>
    </recommendedName>
</protein>
<sequence length="79" mass="8508">MRELIVAVDEDHKRLVWSAESALLKHHNGSTQVFERGSRTCVIWTADLLPDDAAGTMEALTDAGAKAMKSALDELAGKG</sequence>
<dbReference type="Gene3D" id="3.30.530.20">
    <property type="match status" value="1"/>
</dbReference>
<evidence type="ECO:0008006" key="3">
    <source>
        <dbReference type="Google" id="ProtNLM"/>
    </source>
</evidence>
<keyword evidence="2" id="KW-1185">Reference proteome</keyword>
<comment type="caution">
    <text evidence="1">The sequence shown here is derived from an EMBL/GenBank/DDBJ whole genome shotgun (WGS) entry which is preliminary data.</text>
</comment>
<accession>A0AA41Z8L8</accession>
<gene>
    <name evidence="1" type="ORF">NEE01_14410</name>
</gene>
<proteinExistence type="predicted"/>
<dbReference type="EMBL" id="JANFAV010000010">
    <property type="protein sequence ID" value="MCW6535972.1"/>
    <property type="molecule type" value="Genomic_DNA"/>
</dbReference>